<evidence type="ECO:0000313" key="3">
    <source>
        <dbReference type="Proteomes" id="UP000626109"/>
    </source>
</evidence>
<evidence type="ECO:0000256" key="1">
    <source>
        <dbReference type="SAM" id="MobiDB-lite"/>
    </source>
</evidence>
<feature type="compositionally biased region" description="Low complexity" evidence="1">
    <location>
        <begin position="67"/>
        <end position="85"/>
    </location>
</feature>
<proteinExistence type="predicted"/>
<sequence length="372" mass="40101">EKITIEDPKLLRLAEVWRFFGALFTICEEEEDMIGFHPGKPARQPGFADPLRPEVRMKVVDGLDQPSGPRGSSAISGGSSSSSSGLQGERVGLQWLEDNAGLVRTCMAPLADQVRSALDLVGEGLEGGGVTLSDVLLDNPGNPCWALHCMLANLQVWGTVGDPHVEGDGSVELSGSEATAKEVEQFLRKAEDDGYHPHGVSSERLAQLKEILSPETLGTYHRRLARARVALLQIEFRRRLSYLQAALEQALSGAGSNGGDVSQRAPSPERDLGQSRLLRTVLQHLSEVETFVSTLSRFFKSVDLARGVTEGDASQATATAGLDPRPIIDRSGPGYIMHVDCGHNGTLDEVDLRQLSLHLRVAGFGRAPKAEV</sequence>
<feature type="non-terminal residue" evidence="2">
    <location>
        <position position="1"/>
    </location>
</feature>
<accession>A0A813ISN0</accession>
<reference evidence="2" key="1">
    <citation type="submission" date="2021-02" db="EMBL/GenBank/DDBJ databases">
        <authorList>
            <person name="Dougan E. K."/>
            <person name="Rhodes N."/>
            <person name="Thang M."/>
            <person name="Chan C."/>
        </authorList>
    </citation>
    <scope>NUCLEOTIDE SEQUENCE</scope>
</reference>
<dbReference type="Proteomes" id="UP000626109">
    <property type="component" value="Unassembled WGS sequence"/>
</dbReference>
<organism evidence="2 3">
    <name type="scientific">Polarella glacialis</name>
    <name type="common">Dinoflagellate</name>
    <dbReference type="NCBI Taxonomy" id="89957"/>
    <lineage>
        <taxon>Eukaryota</taxon>
        <taxon>Sar</taxon>
        <taxon>Alveolata</taxon>
        <taxon>Dinophyceae</taxon>
        <taxon>Suessiales</taxon>
        <taxon>Suessiaceae</taxon>
        <taxon>Polarella</taxon>
    </lineage>
</organism>
<dbReference type="EMBL" id="CAJNNW010013988">
    <property type="protein sequence ID" value="CAE8656085.1"/>
    <property type="molecule type" value="Genomic_DNA"/>
</dbReference>
<feature type="region of interest" description="Disordered" evidence="1">
    <location>
        <begin position="252"/>
        <end position="272"/>
    </location>
</feature>
<name>A0A813ISN0_POLGL</name>
<comment type="caution">
    <text evidence="2">The sequence shown here is derived from an EMBL/GenBank/DDBJ whole genome shotgun (WGS) entry which is preliminary data.</text>
</comment>
<evidence type="ECO:0000313" key="2">
    <source>
        <dbReference type="EMBL" id="CAE8656085.1"/>
    </source>
</evidence>
<feature type="region of interest" description="Disordered" evidence="1">
    <location>
        <begin position="61"/>
        <end position="86"/>
    </location>
</feature>
<gene>
    <name evidence="2" type="ORF">PGLA2088_LOCUS11965</name>
</gene>
<dbReference type="AlphaFoldDB" id="A0A813ISN0"/>
<protein>
    <submittedName>
        <fullName evidence="2">Uncharacterized protein</fullName>
    </submittedName>
</protein>